<proteinExistence type="predicted"/>
<evidence type="ECO:0000313" key="3">
    <source>
        <dbReference type="EMBL" id="NDV36271.1"/>
    </source>
</evidence>
<keyword evidence="1" id="KW-0479">Metal-binding</keyword>
<organism evidence="3">
    <name type="scientific">Arcella intermedia</name>
    <dbReference type="NCBI Taxonomy" id="1963864"/>
    <lineage>
        <taxon>Eukaryota</taxon>
        <taxon>Amoebozoa</taxon>
        <taxon>Tubulinea</taxon>
        <taxon>Elardia</taxon>
        <taxon>Arcellinida</taxon>
        <taxon>Sphaerothecina</taxon>
        <taxon>Arcellidae</taxon>
        <taxon>Arcella</taxon>
    </lineage>
</organism>
<accession>A0A6B2LHJ3</accession>
<reference evidence="3" key="1">
    <citation type="journal article" date="2020" name="J. Eukaryot. Microbiol.">
        <title>De novo Sequencing, Assembly and Annotation of the Transcriptome for the Free-Living Testate Amoeba Arcella intermedia.</title>
        <authorList>
            <person name="Ribeiro G.M."/>
            <person name="Porfirio-Sousa A.L."/>
            <person name="Maurer-Alcala X.X."/>
            <person name="Katz L.A."/>
            <person name="Lahr D.J.G."/>
        </authorList>
    </citation>
    <scope>NUCLEOTIDE SEQUENCE</scope>
</reference>
<sequence>MELGTYASVDGQYFCRPHYQELFRLKGNYTEGFGTPLSRALSGASPPPGQSPTPAARISVSSPTKTVSQDTSKSPLRSSGVKEANPGPATSNNMRSSGVNSTISTAVNSAKPLSNPRISSSNKTTSHPSNTTVSLKDMNNKIENLRGDWSNTIFEQVMKGASLEIIQSTQISYQHQILELEQALSKWALT</sequence>
<dbReference type="EMBL" id="GIBP01007302">
    <property type="protein sequence ID" value="NDV36271.1"/>
    <property type="molecule type" value="Transcribed_RNA"/>
</dbReference>
<evidence type="ECO:0000256" key="1">
    <source>
        <dbReference type="ARBA" id="ARBA00023038"/>
    </source>
</evidence>
<keyword evidence="1" id="KW-0440">LIM domain</keyword>
<evidence type="ECO:0000256" key="2">
    <source>
        <dbReference type="SAM" id="MobiDB-lite"/>
    </source>
</evidence>
<feature type="compositionally biased region" description="Polar residues" evidence="2">
    <location>
        <begin position="88"/>
        <end position="133"/>
    </location>
</feature>
<dbReference type="SUPFAM" id="SSF57716">
    <property type="entry name" value="Glucocorticoid receptor-like (DNA-binding domain)"/>
    <property type="match status" value="1"/>
</dbReference>
<dbReference type="PANTHER" id="PTHR24206">
    <property type="entry name" value="OS06G0237300 PROTEIN"/>
    <property type="match status" value="1"/>
</dbReference>
<name>A0A6B2LHJ3_9EUKA</name>
<keyword evidence="1" id="KW-0862">Zinc</keyword>
<dbReference type="AlphaFoldDB" id="A0A6B2LHJ3"/>
<feature type="region of interest" description="Disordered" evidence="2">
    <location>
        <begin position="38"/>
        <end position="133"/>
    </location>
</feature>
<protein>
    <recommendedName>
        <fullName evidence="4">LIM zinc-binding domain-containing protein</fullName>
    </recommendedName>
</protein>
<evidence type="ECO:0008006" key="4">
    <source>
        <dbReference type="Google" id="ProtNLM"/>
    </source>
</evidence>
<feature type="compositionally biased region" description="Polar residues" evidence="2">
    <location>
        <begin position="59"/>
        <end position="77"/>
    </location>
</feature>